<evidence type="ECO:0008006" key="3">
    <source>
        <dbReference type="Google" id="ProtNLM"/>
    </source>
</evidence>
<dbReference type="AlphaFoldDB" id="A0A1Q2CR73"/>
<organism evidence="1 2">
    <name type="scientific">Tessaracoccus aquimaris</name>
    <dbReference type="NCBI Taxonomy" id="1332264"/>
    <lineage>
        <taxon>Bacteria</taxon>
        <taxon>Bacillati</taxon>
        <taxon>Actinomycetota</taxon>
        <taxon>Actinomycetes</taxon>
        <taxon>Propionibacteriales</taxon>
        <taxon>Propionibacteriaceae</taxon>
        <taxon>Tessaracoccus</taxon>
    </lineage>
</organism>
<evidence type="ECO:0000313" key="2">
    <source>
        <dbReference type="Proteomes" id="UP000188145"/>
    </source>
</evidence>
<reference evidence="2" key="1">
    <citation type="submission" date="2017-02" db="EMBL/GenBank/DDBJ databases">
        <title>Tessaracoccus aquaemaris sp. nov., isolated from the intestine of a Korean rockfish, Sebastes schlegelii, in a marine aquaculture pond.</title>
        <authorList>
            <person name="Tak E.J."/>
            <person name="Bae J.-W."/>
        </authorList>
    </citation>
    <scope>NUCLEOTIDE SEQUENCE [LARGE SCALE GENOMIC DNA]</scope>
    <source>
        <strain evidence="2">NSG39</strain>
    </source>
</reference>
<sequence length="255" mass="27228">MPLTPSLLAELEARFPNFLLIGAHARDYVVHSQGGLRVPRSTRDIDVSIGVVSHAEYAERTAGLEAICDTGMAFTICGVHVDVLPFGSIADQDTGHVLTGDGVITDVTGMAEAFTHANLVPIHGHLVRIPNLANLLILKTIAWRMRGDQTDKDASDLGWLMEASSHGSFEERLWSDEGVALLERFTPDEIGIYLAGGDAGRQSPSAARQCLPAIRGPELASALGRPRRARWWLDALAAGIADSLDESSDAPAGSS</sequence>
<dbReference type="EMBL" id="CP019606">
    <property type="protein sequence ID" value="AQP48565.1"/>
    <property type="molecule type" value="Genomic_DNA"/>
</dbReference>
<gene>
    <name evidence="1" type="ORF">BW730_14710</name>
</gene>
<protein>
    <recommendedName>
        <fullName evidence="3">Nucleotidyltransferase</fullName>
    </recommendedName>
</protein>
<name>A0A1Q2CR73_9ACTN</name>
<dbReference type="KEGG" id="tes:BW730_14710"/>
<accession>A0A1Q2CR73</accession>
<keyword evidence="2" id="KW-1185">Reference proteome</keyword>
<evidence type="ECO:0000313" key="1">
    <source>
        <dbReference type="EMBL" id="AQP48565.1"/>
    </source>
</evidence>
<proteinExistence type="predicted"/>
<dbReference type="STRING" id="1332264.BW730_14710"/>
<dbReference type="Proteomes" id="UP000188145">
    <property type="component" value="Chromosome"/>
</dbReference>